<evidence type="ECO:0000313" key="2">
    <source>
        <dbReference type="EMBL" id="ORY41463.1"/>
    </source>
</evidence>
<gene>
    <name evidence="2" type="ORF">LY90DRAFT_672014</name>
</gene>
<accession>A0A1Y2C337</accession>
<organism evidence="2 3">
    <name type="scientific">Neocallimastix californiae</name>
    <dbReference type="NCBI Taxonomy" id="1754190"/>
    <lineage>
        <taxon>Eukaryota</taxon>
        <taxon>Fungi</taxon>
        <taxon>Fungi incertae sedis</taxon>
        <taxon>Chytridiomycota</taxon>
        <taxon>Chytridiomycota incertae sedis</taxon>
        <taxon>Neocallimastigomycetes</taxon>
        <taxon>Neocallimastigales</taxon>
        <taxon>Neocallimastigaceae</taxon>
        <taxon>Neocallimastix</taxon>
    </lineage>
</organism>
<comment type="caution">
    <text evidence="2">The sequence shown here is derived from an EMBL/GenBank/DDBJ whole genome shotgun (WGS) entry which is preliminary data.</text>
</comment>
<proteinExistence type="predicted"/>
<evidence type="ECO:0000256" key="1">
    <source>
        <dbReference type="SAM" id="MobiDB-lite"/>
    </source>
</evidence>
<dbReference type="Proteomes" id="UP000193920">
    <property type="component" value="Unassembled WGS sequence"/>
</dbReference>
<name>A0A1Y2C337_9FUNG</name>
<feature type="compositionally biased region" description="Polar residues" evidence="1">
    <location>
        <begin position="218"/>
        <end position="234"/>
    </location>
</feature>
<dbReference type="EMBL" id="MCOG01000123">
    <property type="protein sequence ID" value="ORY41463.1"/>
    <property type="molecule type" value="Genomic_DNA"/>
</dbReference>
<sequence length="515" mass="59037">MSKKLMGMNYDPNTKIKMRDGDMNTSSGIYGEFHRTLNEFFQTSGIRVSDFDGFRIGLNSDNMSYDLLPATDNTKMDHLNMLYSELYSGLTSIKLLKSTPFNEKIKNKVKYFNLENINSAQKILNQMYIGHIQDKNNSKNLLTISDNNENTNKNNHKRSSSFKLNELYNELKNYAQIQGTSSNANSNNKIKDLVDILIDPNKENYDWLDRFKDEDSHSPTTKSCKMVSQSGNSNSKRESTNRSCKLCKNKNSYTKHEEKMNKENDSKLNNDNIINNDLLNSKLATVAKYVKTITTDSNINTENIDMSNPSSLYKGANSLEDAMDSMFDSLEKATVEMKLDIMEPNDESYYISGESVNKSDQPEKLKLKINDFEDITEVDFTNAVEAQRNNEIEALTAIKQEIMEPSLSLMISEGKIMSFINPASISQEATNYSDVVEKLVDRTIDYLELNRSHEGIMIDAANKLYKSIVLRNNNPSDIKITVALNKLYTAFFNLYYKFFIDEEIHFYLIFSFLPQ</sequence>
<feature type="region of interest" description="Disordered" evidence="1">
    <location>
        <begin position="215"/>
        <end position="243"/>
    </location>
</feature>
<protein>
    <submittedName>
        <fullName evidence="2">Uncharacterized protein</fullName>
    </submittedName>
</protein>
<keyword evidence="3" id="KW-1185">Reference proteome</keyword>
<reference evidence="2 3" key="1">
    <citation type="submission" date="2016-08" db="EMBL/GenBank/DDBJ databases">
        <title>A Parts List for Fungal Cellulosomes Revealed by Comparative Genomics.</title>
        <authorList>
            <consortium name="DOE Joint Genome Institute"/>
            <person name="Haitjema C.H."/>
            <person name="Gilmore S.P."/>
            <person name="Henske J.K."/>
            <person name="Solomon K.V."/>
            <person name="De Groot R."/>
            <person name="Kuo A."/>
            <person name="Mondo S.J."/>
            <person name="Salamov A.A."/>
            <person name="Labutti K."/>
            <person name="Zhao Z."/>
            <person name="Chiniquy J."/>
            <person name="Barry K."/>
            <person name="Brewer H.M."/>
            <person name="Purvine S.O."/>
            <person name="Wright A.T."/>
            <person name="Boxma B."/>
            <person name="Van Alen T."/>
            <person name="Hackstein J.H."/>
            <person name="Baker S.E."/>
            <person name="Grigoriev I.V."/>
            <person name="O'Malley M.A."/>
        </authorList>
    </citation>
    <scope>NUCLEOTIDE SEQUENCE [LARGE SCALE GENOMIC DNA]</scope>
    <source>
        <strain evidence="2 3">G1</strain>
    </source>
</reference>
<dbReference type="AlphaFoldDB" id="A0A1Y2C337"/>
<evidence type="ECO:0000313" key="3">
    <source>
        <dbReference type="Proteomes" id="UP000193920"/>
    </source>
</evidence>